<feature type="domain" description="C2H2-type" evidence="14">
    <location>
        <begin position="487"/>
        <end position="514"/>
    </location>
</feature>
<feature type="domain" description="C2H2-type" evidence="14">
    <location>
        <begin position="598"/>
        <end position="625"/>
    </location>
</feature>
<feature type="compositionally biased region" description="Basic and acidic residues" evidence="13">
    <location>
        <begin position="100"/>
        <end position="110"/>
    </location>
</feature>
<evidence type="ECO:0000256" key="13">
    <source>
        <dbReference type="SAM" id="MobiDB-lite"/>
    </source>
</evidence>
<evidence type="ECO:0000256" key="5">
    <source>
        <dbReference type="ARBA" id="ARBA00022737"/>
    </source>
</evidence>
<dbReference type="GO" id="GO:0001227">
    <property type="term" value="F:DNA-binding transcription repressor activity, RNA polymerase II-specific"/>
    <property type="evidence" value="ECO:0007669"/>
    <property type="project" value="TreeGrafter"/>
</dbReference>
<evidence type="ECO:0000256" key="6">
    <source>
        <dbReference type="ARBA" id="ARBA00022771"/>
    </source>
</evidence>
<dbReference type="Pfam" id="PF01352">
    <property type="entry name" value="KRAB"/>
    <property type="match status" value="1"/>
</dbReference>
<evidence type="ECO:0000256" key="12">
    <source>
        <dbReference type="PROSITE-ProRule" id="PRU00042"/>
    </source>
</evidence>
<feature type="domain" description="C2H2-type" evidence="14">
    <location>
        <begin position="570"/>
        <end position="597"/>
    </location>
</feature>
<dbReference type="FunFam" id="3.30.160.60:FF:000110">
    <property type="entry name" value="Zinc finger protein-like"/>
    <property type="match status" value="1"/>
</dbReference>
<dbReference type="GO" id="GO:0001817">
    <property type="term" value="P:regulation of cytokine production"/>
    <property type="evidence" value="ECO:0007669"/>
    <property type="project" value="TreeGrafter"/>
</dbReference>
<gene>
    <name evidence="18" type="primary">LOC117354710</name>
</gene>
<feature type="region of interest" description="Disordered" evidence="13">
    <location>
        <begin position="217"/>
        <end position="260"/>
    </location>
</feature>
<dbReference type="Proteomes" id="UP000515159">
    <property type="component" value="Chromosome 2"/>
</dbReference>
<feature type="domain" description="KRAB" evidence="15">
    <location>
        <begin position="12"/>
        <end position="85"/>
    </location>
</feature>
<evidence type="ECO:0000256" key="10">
    <source>
        <dbReference type="ARBA" id="ARBA00023163"/>
    </source>
</evidence>
<dbReference type="SUPFAM" id="SSF109640">
    <property type="entry name" value="KRAB domain (Kruppel-associated box)"/>
    <property type="match status" value="1"/>
</dbReference>
<dbReference type="PANTHER" id="PTHR24399:SF54">
    <property type="entry name" value="GASTRULA ZINC FINGER PROTEIN XLCGF26.1-LIKE-RELATED"/>
    <property type="match status" value="1"/>
</dbReference>
<dbReference type="Pfam" id="PF00096">
    <property type="entry name" value="zf-C2H2"/>
    <property type="match status" value="5"/>
</dbReference>
<dbReference type="FunFam" id="3.30.160.60:FF:000446">
    <property type="entry name" value="Zinc finger protein"/>
    <property type="match status" value="2"/>
</dbReference>
<evidence type="ECO:0000259" key="15">
    <source>
        <dbReference type="PROSITE" id="PS50805"/>
    </source>
</evidence>
<evidence type="ECO:0000256" key="3">
    <source>
        <dbReference type="ARBA" id="ARBA00006991"/>
    </source>
</evidence>
<keyword evidence="6 12" id="KW-0863">Zinc-finger</keyword>
<keyword evidence="9" id="KW-0238">DNA-binding</keyword>
<keyword evidence="7" id="KW-0862">Zinc</keyword>
<dbReference type="FunFam" id="3.30.160.60:FF:000100">
    <property type="entry name" value="Zinc finger 45-like"/>
    <property type="match status" value="1"/>
</dbReference>
<dbReference type="FunFam" id="3.30.160.60:FF:000706">
    <property type="entry name" value="Zinc finger protein"/>
    <property type="match status" value="1"/>
</dbReference>
<keyword evidence="17" id="KW-1185">Reference proteome</keyword>
<dbReference type="InParanoid" id="A0A6P8Q0V7"/>
<dbReference type="CDD" id="cd07765">
    <property type="entry name" value="KRAB_A-box"/>
    <property type="match status" value="1"/>
</dbReference>
<evidence type="ECO:0000256" key="4">
    <source>
        <dbReference type="ARBA" id="ARBA00022723"/>
    </source>
</evidence>
<feature type="domain" description="C2H2-type" evidence="14">
    <location>
        <begin position="334"/>
        <end position="361"/>
    </location>
</feature>
<comment type="function">
    <text evidence="1">May be involved in transcriptional regulation.</text>
</comment>
<sequence length="862" mass="101064">MAAGLSAQQMQVAFEDVAIAFTQEEWRYLDAEQKELYWEVTKENYETLMSLGLEVTQGRKSEENREEGAIEMDQMSRQSGFDCDIVLLGTEKRHSRHGKKESENEQRDFVGDSPDGVTECERRDSALTNSTDHQKDGETKKPFACRTCGRRFQKKKRRVTLQRKERKFHINSDRMRPNLRQRDGVGKTSFLCDICGRNFNRKSRFIFHREIHKGERTCPTSSDQMTSFTHQRQLRSKTSVPNISKEQKSSNLHHTEETGKKSFLSDTWGGSFDTESYLMGHQNSHSSKTLFSCTEAHLRTHTGVRPFPCSQCGIRFTHKHHLTRHQQLHKKKPFLCSECGKRFIQKHQLRRHQRLHSKKSSCSEPSRKIICKDMLLSHRKIHTNRKRVTLTEKRGNHPGEKQVSCSECEENLVRNRMLVFRQKIHTGVKPVTWSEYDKSFFQKTEVRNHQDIHTGVRPPSCSHCGKSFIQKTHFIRLQKLLVGEAPFSCTDCGRTYLHKKSFRRHQKLHASAKLFSRTECEKNVTGENLLMSRRIIHTGDEPVSSVPECDKTDFWKRKLRNHQKIHPRPFTCSDCSKGFFQKRHLIRHQKLHAGERPFSCSKCDKRYVDKERLDQHKKVHALSKDKDLLLSPQKIDTDHKPVTCIKYDKSNVQKRKLRNQIIHADVRPFSCSDCGKTFFRKWLFIKHQKLHAGERPFSSPQSDTTFVHKDSLKRQTSFVVCARPQPFTCAVYDKNGFRTPDLAECQNVCRGGRRFLCSECGRRFRLKKNLTRHQKLHNVERLFPCSQCDKSYFHERDRRRHVKLHTADRLFSGFVSAKNFNSENLHRPQSTCPEYDNEDFQKPDLRNHQSERTDKLSPLSEQ</sequence>
<feature type="domain" description="C2H2-type" evidence="14">
    <location>
        <begin position="307"/>
        <end position="334"/>
    </location>
</feature>
<dbReference type="FunFam" id="3.30.160.60:FF:000624">
    <property type="entry name" value="zinc finger protein 697"/>
    <property type="match status" value="1"/>
</dbReference>
<dbReference type="RefSeq" id="XP_033788500.1">
    <property type="nucleotide sequence ID" value="XM_033932609.1"/>
</dbReference>
<dbReference type="GO" id="GO:0002682">
    <property type="term" value="P:regulation of immune system process"/>
    <property type="evidence" value="ECO:0007669"/>
    <property type="project" value="TreeGrafter"/>
</dbReference>
<dbReference type="GeneID" id="117354710"/>
<dbReference type="KEGG" id="gsh:117354710"/>
<dbReference type="SMART" id="SM00349">
    <property type="entry name" value="KRAB"/>
    <property type="match status" value="1"/>
</dbReference>
<reference evidence="18" key="1">
    <citation type="submission" date="2025-08" db="UniProtKB">
        <authorList>
            <consortium name="RefSeq"/>
        </authorList>
    </citation>
    <scope>IDENTIFICATION</scope>
</reference>
<dbReference type="InterPro" id="IPR036051">
    <property type="entry name" value="KRAB_dom_sf"/>
</dbReference>
<dbReference type="Gene3D" id="6.10.140.140">
    <property type="match status" value="1"/>
</dbReference>
<keyword evidence="10" id="KW-0804">Transcription</keyword>
<keyword evidence="8" id="KW-0805">Transcription regulation</keyword>
<feature type="domain" description="C2H2-type" evidence="14">
    <location>
        <begin position="403"/>
        <end position="430"/>
    </location>
</feature>
<dbReference type="InterPro" id="IPR001909">
    <property type="entry name" value="KRAB"/>
</dbReference>
<feature type="compositionally biased region" description="Basic and acidic residues" evidence="13">
    <location>
        <begin position="839"/>
        <end position="855"/>
    </location>
</feature>
<dbReference type="AlphaFoldDB" id="A0A6P8Q0V7"/>
<dbReference type="FunFam" id="3.30.160.60:FF:001498">
    <property type="entry name" value="Zinc finger protein 404"/>
    <property type="match status" value="1"/>
</dbReference>
<feature type="compositionally biased region" description="Polar residues" evidence="13">
    <location>
        <begin position="218"/>
        <end position="244"/>
    </location>
</feature>
<comment type="similarity">
    <text evidence="3">Belongs to the krueppel C2H2-type zinc-finger protein family.</text>
</comment>
<accession>A0A6P8Q0V7</accession>
<proteinExistence type="inferred from homology"/>
<name>A0A6P8Q0V7_GEOSA</name>
<feature type="compositionally biased region" description="Basic and acidic residues" evidence="13">
    <location>
        <begin position="245"/>
        <end position="260"/>
    </location>
</feature>
<evidence type="ECO:0000256" key="1">
    <source>
        <dbReference type="ARBA" id="ARBA00003767"/>
    </source>
</evidence>
<keyword evidence="5" id="KW-0677">Repeat</keyword>
<dbReference type="GO" id="GO:0000978">
    <property type="term" value="F:RNA polymerase II cis-regulatory region sequence-specific DNA binding"/>
    <property type="evidence" value="ECO:0007669"/>
    <property type="project" value="TreeGrafter"/>
</dbReference>
<dbReference type="InterPro" id="IPR003655">
    <property type="entry name" value="aKRAB"/>
</dbReference>
<evidence type="ECO:0000256" key="8">
    <source>
        <dbReference type="ARBA" id="ARBA00023015"/>
    </source>
</evidence>
<dbReference type="SMART" id="SM00355">
    <property type="entry name" value="ZnF_C2H2"/>
    <property type="match status" value="10"/>
</dbReference>
<feature type="region of interest" description="Disordered" evidence="13">
    <location>
        <begin position="92"/>
        <end position="120"/>
    </location>
</feature>
<organism evidence="17 18">
    <name type="scientific">Geotrypetes seraphini</name>
    <name type="common">Gaboon caecilian</name>
    <name type="synonym">Caecilia seraphini</name>
    <dbReference type="NCBI Taxonomy" id="260995"/>
    <lineage>
        <taxon>Eukaryota</taxon>
        <taxon>Metazoa</taxon>
        <taxon>Chordata</taxon>
        <taxon>Craniata</taxon>
        <taxon>Vertebrata</taxon>
        <taxon>Euteleostomi</taxon>
        <taxon>Amphibia</taxon>
        <taxon>Gymnophiona</taxon>
        <taxon>Geotrypetes</taxon>
    </lineage>
</organism>
<dbReference type="PROSITE" id="PS50157">
    <property type="entry name" value="ZINC_FINGER_C2H2_2"/>
    <property type="match status" value="11"/>
</dbReference>
<feature type="domain" description="C2H2-type" evidence="14">
    <location>
        <begin position="459"/>
        <end position="486"/>
    </location>
</feature>
<evidence type="ECO:0000259" key="14">
    <source>
        <dbReference type="PROSITE" id="PS50157"/>
    </source>
</evidence>
<dbReference type="InterPro" id="IPR013087">
    <property type="entry name" value="Znf_C2H2_type"/>
</dbReference>
<evidence type="ECO:0000256" key="9">
    <source>
        <dbReference type="ARBA" id="ARBA00023125"/>
    </source>
</evidence>
<evidence type="ECO:0000256" key="7">
    <source>
        <dbReference type="ARBA" id="ARBA00022833"/>
    </source>
</evidence>
<feature type="domain" description="C2H2-type" evidence="14">
    <location>
        <begin position="755"/>
        <end position="782"/>
    </location>
</feature>
<dbReference type="PROSITE" id="PS00028">
    <property type="entry name" value="ZINC_FINGER_C2H2_1"/>
    <property type="match status" value="9"/>
</dbReference>
<dbReference type="SUPFAM" id="SSF57667">
    <property type="entry name" value="beta-beta-alpha zinc fingers"/>
    <property type="match status" value="9"/>
</dbReference>
<dbReference type="Gene3D" id="3.30.160.60">
    <property type="entry name" value="Classic Zinc Finger"/>
    <property type="match status" value="12"/>
</dbReference>
<dbReference type="PROSITE" id="PS50806">
    <property type="entry name" value="KRAB_RELATED"/>
    <property type="match status" value="1"/>
</dbReference>
<evidence type="ECO:0000256" key="2">
    <source>
        <dbReference type="ARBA" id="ARBA00004123"/>
    </source>
</evidence>
<dbReference type="GO" id="GO:0008270">
    <property type="term" value="F:zinc ion binding"/>
    <property type="evidence" value="ECO:0007669"/>
    <property type="project" value="UniProtKB-KW"/>
</dbReference>
<evidence type="ECO:0000259" key="16">
    <source>
        <dbReference type="PROSITE" id="PS50806"/>
    </source>
</evidence>
<dbReference type="FunFam" id="3.30.160.60:FF:000060">
    <property type="entry name" value="zinc finger protein 436"/>
    <property type="match status" value="1"/>
</dbReference>
<dbReference type="PROSITE" id="PS50805">
    <property type="entry name" value="KRAB"/>
    <property type="match status" value="1"/>
</dbReference>
<dbReference type="GO" id="GO:0005654">
    <property type="term" value="C:nucleoplasm"/>
    <property type="evidence" value="ECO:0007669"/>
    <property type="project" value="TreeGrafter"/>
</dbReference>
<feature type="domain" description="C2H2-type" evidence="14">
    <location>
        <begin position="190"/>
        <end position="217"/>
    </location>
</feature>
<feature type="region of interest" description="Disordered" evidence="13">
    <location>
        <begin position="824"/>
        <end position="862"/>
    </location>
</feature>
<keyword evidence="4" id="KW-0479">Metal-binding</keyword>
<feature type="domain" description="C2H2-type" evidence="14">
    <location>
        <begin position="669"/>
        <end position="696"/>
    </location>
</feature>
<keyword evidence="11" id="KW-0539">Nucleus</keyword>
<feature type="domain" description="C2H2-type" evidence="14">
    <location>
        <begin position="783"/>
        <end position="810"/>
    </location>
</feature>
<protein>
    <submittedName>
        <fullName evidence="18">Zinc finger protein 605-like isoform X1</fullName>
    </submittedName>
</protein>
<comment type="subcellular location">
    <subcellularLocation>
        <location evidence="2">Nucleus</location>
    </subcellularLocation>
</comment>
<feature type="domain" description="KRAB-related" evidence="16">
    <location>
        <begin position="9"/>
        <end position="73"/>
    </location>
</feature>
<evidence type="ECO:0000313" key="18">
    <source>
        <dbReference type="RefSeq" id="XP_033788500.1"/>
    </source>
</evidence>
<evidence type="ECO:0000313" key="17">
    <source>
        <dbReference type="Proteomes" id="UP000515159"/>
    </source>
</evidence>
<dbReference type="PANTHER" id="PTHR24399">
    <property type="entry name" value="ZINC FINGER AND BTB DOMAIN-CONTAINING"/>
    <property type="match status" value="1"/>
</dbReference>
<evidence type="ECO:0000256" key="11">
    <source>
        <dbReference type="ARBA" id="ARBA00023242"/>
    </source>
</evidence>
<dbReference type="InterPro" id="IPR036236">
    <property type="entry name" value="Znf_C2H2_sf"/>
</dbReference>
<dbReference type="OrthoDB" id="6910977at2759"/>